<dbReference type="EMBL" id="FUXI01000009">
    <property type="protein sequence ID" value="SJZ64075.1"/>
    <property type="molecule type" value="Genomic_DNA"/>
</dbReference>
<dbReference type="AlphaFoldDB" id="A0A1T4MAZ2"/>
<name>A0A1T4MAZ2_9ENTE</name>
<dbReference type="GO" id="GO:0004519">
    <property type="term" value="F:endonuclease activity"/>
    <property type="evidence" value="ECO:0007669"/>
    <property type="project" value="UniProtKB-KW"/>
</dbReference>
<accession>A0A1T4MAZ2</accession>
<dbReference type="Pfam" id="PF20469">
    <property type="entry name" value="OLD-like_TOPRIM"/>
    <property type="match status" value="1"/>
</dbReference>
<keyword evidence="3" id="KW-0378">Hydrolase</keyword>
<dbReference type="PANTHER" id="PTHR43581:SF4">
    <property type="entry name" value="ATP_GTP PHOSPHATASE"/>
    <property type="match status" value="1"/>
</dbReference>
<dbReference type="Proteomes" id="UP000190328">
    <property type="component" value="Unassembled WGS sequence"/>
</dbReference>
<dbReference type="OrthoDB" id="308933at2"/>
<dbReference type="STRING" id="263852.SAMN02745116_01023"/>
<dbReference type="InterPro" id="IPR027417">
    <property type="entry name" value="P-loop_NTPase"/>
</dbReference>
<dbReference type="RefSeq" id="WP_078806947.1">
    <property type="nucleotide sequence ID" value="NZ_FUXI01000009.1"/>
</dbReference>
<keyword evidence="3" id="KW-0540">Nuclease</keyword>
<dbReference type="PANTHER" id="PTHR43581">
    <property type="entry name" value="ATP/GTP PHOSPHATASE"/>
    <property type="match status" value="1"/>
</dbReference>
<evidence type="ECO:0000259" key="1">
    <source>
        <dbReference type="Pfam" id="PF13304"/>
    </source>
</evidence>
<dbReference type="GO" id="GO:0005524">
    <property type="term" value="F:ATP binding"/>
    <property type="evidence" value="ECO:0007669"/>
    <property type="project" value="InterPro"/>
</dbReference>
<dbReference type="SUPFAM" id="SSF52540">
    <property type="entry name" value="P-loop containing nucleoside triphosphate hydrolases"/>
    <property type="match status" value="1"/>
</dbReference>
<dbReference type="InterPro" id="IPR051396">
    <property type="entry name" value="Bact_Antivir_Def_Nuclease"/>
</dbReference>
<evidence type="ECO:0000313" key="4">
    <source>
        <dbReference type="Proteomes" id="UP000190328"/>
    </source>
</evidence>
<dbReference type="Gene3D" id="3.40.50.300">
    <property type="entry name" value="P-loop containing nucleotide triphosphate hydrolases"/>
    <property type="match status" value="1"/>
</dbReference>
<keyword evidence="3" id="KW-0255">Endonuclease</keyword>
<dbReference type="InterPro" id="IPR034139">
    <property type="entry name" value="TOPRIM_OLD"/>
</dbReference>
<keyword evidence="4" id="KW-1185">Reference proteome</keyword>
<dbReference type="CDD" id="cd01026">
    <property type="entry name" value="TOPRIM_OLD"/>
    <property type="match status" value="1"/>
</dbReference>
<protein>
    <submittedName>
        <fullName evidence="3">Predicted ATP-dependent endonuclease of the OLD family, contains P-loop ATPase and TOPRIM domains</fullName>
    </submittedName>
</protein>
<dbReference type="Pfam" id="PF13304">
    <property type="entry name" value="AAA_21"/>
    <property type="match status" value="1"/>
</dbReference>
<reference evidence="3 4" key="1">
    <citation type="submission" date="2017-02" db="EMBL/GenBank/DDBJ databases">
        <authorList>
            <person name="Peterson S.W."/>
        </authorList>
    </citation>
    <scope>NUCLEOTIDE SEQUENCE [LARGE SCALE GENOMIC DNA]</scope>
    <source>
        <strain evidence="3 4">ATCC BAA-1030</strain>
    </source>
</reference>
<sequence>MIKKIVIKNYKQFSDFEVDCNPNRNIFIGENGAGKSSLLQAISLVLSGSYAQIEKSGLMNLFNSKTIERFLKNGNGDLPELLIELYFDDSIPEIRDNFRLEGKHNSVKLPNKFGINLRIFPNNELISDITESLKNSDRKIFPFEFYKVEFSTFAGELYNSYNKPFKFNFSLVDTSSIDTKFEIRKRIDEIYNDSVLPENRAKINNEFRKQTDEFINKIINDRLMEEKDYRIAIDNYSEQSFREKITALKSDVDIKNFGQGEKVLLSIENSYIRRNDKTKVILIEEPENHLSFSNMHLLLDSIEKEKDIQTFISTHSNMIASRLEIANCIFLHNGIGLSLKELDLETVKFFQRSTNQHILNFILGNKSILVEGNAEYILVNKFYELKTGVSPNDDGVHILSVDGLSFERYLRVAQKLTGKKVAVITDNDGDYQKNIVDKYDNYNSDKNIGIFFDKDNQNNTFEVCLYNLNDSMIDQSDLTRSTSKLEYMLNNKAESALRMLDIIDSNFNIPSYISEAIEWIRKD</sequence>
<organism evidence="3 4">
    <name type="scientific">Pilibacter termitis</name>
    <dbReference type="NCBI Taxonomy" id="263852"/>
    <lineage>
        <taxon>Bacteria</taxon>
        <taxon>Bacillati</taxon>
        <taxon>Bacillota</taxon>
        <taxon>Bacilli</taxon>
        <taxon>Lactobacillales</taxon>
        <taxon>Enterococcaceae</taxon>
        <taxon>Pilibacter</taxon>
    </lineage>
</organism>
<gene>
    <name evidence="3" type="ORF">SAMN02745116_01023</name>
</gene>
<evidence type="ECO:0000313" key="3">
    <source>
        <dbReference type="EMBL" id="SJZ64075.1"/>
    </source>
</evidence>
<evidence type="ECO:0000259" key="2">
    <source>
        <dbReference type="Pfam" id="PF20469"/>
    </source>
</evidence>
<dbReference type="InterPro" id="IPR003959">
    <property type="entry name" value="ATPase_AAA_core"/>
</dbReference>
<dbReference type="GO" id="GO:0016887">
    <property type="term" value="F:ATP hydrolysis activity"/>
    <property type="evidence" value="ECO:0007669"/>
    <property type="project" value="InterPro"/>
</dbReference>
<proteinExistence type="predicted"/>
<feature type="domain" description="OLD protein-like TOPRIM" evidence="2">
    <location>
        <begin position="365"/>
        <end position="428"/>
    </location>
</feature>
<feature type="domain" description="ATPase AAA-type core" evidence="1">
    <location>
        <begin position="25"/>
        <end position="317"/>
    </location>
</feature>